<evidence type="ECO:0000256" key="4">
    <source>
        <dbReference type="ARBA" id="ARBA00022692"/>
    </source>
</evidence>
<feature type="transmembrane region" description="Helical" evidence="7">
    <location>
        <begin position="266"/>
        <end position="287"/>
    </location>
</feature>
<dbReference type="Pfam" id="PF02687">
    <property type="entry name" value="FtsX"/>
    <property type="match status" value="2"/>
</dbReference>
<gene>
    <name evidence="10" type="ORF">KUL25_00475</name>
    <name evidence="11" type="ORF">KUL25_00480</name>
</gene>
<feature type="transmembrane region" description="Helical" evidence="7">
    <location>
        <begin position="362"/>
        <end position="382"/>
    </location>
</feature>
<evidence type="ECO:0000313" key="10">
    <source>
        <dbReference type="EMBL" id="MBY4891235.1"/>
    </source>
</evidence>
<dbReference type="PANTHER" id="PTHR30489">
    <property type="entry name" value="LIPOPROTEIN-RELEASING SYSTEM TRANSMEMBRANE PROTEIN LOLE"/>
    <property type="match status" value="1"/>
</dbReference>
<dbReference type="InterPro" id="IPR025857">
    <property type="entry name" value="MacB_PCD"/>
</dbReference>
<evidence type="ECO:0000256" key="3">
    <source>
        <dbReference type="ARBA" id="ARBA00022475"/>
    </source>
</evidence>
<evidence type="ECO:0000256" key="7">
    <source>
        <dbReference type="SAM" id="Phobius"/>
    </source>
</evidence>
<keyword evidence="6 7" id="KW-0472">Membrane</keyword>
<dbReference type="AlphaFoldDB" id="A0A975YHY4"/>
<feature type="transmembrane region" description="Helical" evidence="7">
    <location>
        <begin position="318"/>
        <end position="342"/>
    </location>
</feature>
<evidence type="ECO:0000256" key="1">
    <source>
        <dbReference type="ARBA" id="ARBA00004651"/>
    </source>
</evidence>
<evidence type="ECO:0000256" key="5">
    <source>
        <dbReference type="ARBA" id="ARBA00022989"/>
    </source>
</evidence>
<reference evidence="11 12" key="1">
    <citation type="submission" date="2021-07" db="EMBL/GenBank/DDBJ databases">
        <title>Karlodiniumbacter phycospheric gen. nov., sp. nov., a phycosphere bacterium isolated from karlodinium veneficum.</title>
        <authorList>
            <person name="Peng Y."/>
            <person name="Jiang L."/>
            <person name="Lee J."/>
        </authorList>
    </citation>
    <scope>NUCLEOTIDE SEQUENCE</scope>
    <source>
        <strain evidence="11 12">N5</strain>
    </source>
</reference>
<protein>
    <submittedName>
        <fullName evidence="11">FtsX-like permease family protein</fullName>
    </submittedName>
</protein>
<feature type="domain" description="ABC3 transporter permease C-terminal" evidence="8">
    <location>
        <begin position="274"/>
        <end position="389"/>
    </location>
</feature>
<feature type="transmembrane region" description="Helical" evidence="7">
    <location>
        <begin position="704"/>
        <end position="731"/>
    </location>
</feature>
<dbReference type="InterPro" id="IPR051447">
    <property type="entry name" value="Lipoprotein-release_system"/>
</dbReference>
<feature type="transmembrane region" description="Helical" evidence="7">
    <location>
        <begin position="751"/>
        <end position="771"/>
    </location>
</feature>
<dbReference type="GO" id="GO:0044874">
    <property type="term" value="P:lipoprotein localization to outer membrane"/>
    <property type="evidence" value="ECO:0007669"/>
    <property type="project" value="TreeGrafter"/>
</dbReference>
<accession>A0A975YHY4</accession>
<evidence type="ECO:0000259" key="8">
    <source>
        <dbReference type="Pfam" id="PF02687"/>
    </source>
</evidence>
<proteinExistence type="inferred from homology"/>
<evidence type="ECO:0000256" key="2">
    <source>
        <dbReference type="ARBA" id="ARBA00005236"/>
    </source>
</evidence>
<feature type="transmembrane region" description="Helical" evidence="7">
    <location>
        <begin position="435"/>
        <end position="458"/>
    </location>
</feature>
<keyword evidence="5 7" id="KW-1133">Transmembrane helix</keyword>
<comment type="similarity">
    <text evidence="2">Belongs to the ABC-4 integral membrane protein family. LolC/E subfamily.</text>
</comment>
<dbReference type="EMBL" id="JAIMBW010000001">
    <property type="protein sequence ID" value="MBY4891235.1"/>
    <property type="molecule type" value="Genomic_DNA"/>
</dbReference>
<dbReference type="GO" id="GO:0098797">
    <property type="term" value="C:plasma membrane protein complex"/>
    <property type="evidence" value="ECO:0007669"/>
    <property type="project" value="TreeGrafter"/>
</dbReference>
<comment type="subcellular location">
    <subcellularLocation>
        <location evidence="1">Cell membrane</location>
        <topology evidence="1">Multi-pass membrane protein</topology>
    </subcellularLocation>
</comment>
<dbReference type="Proteomes" id="UP000693972">
    <property type="component" value="Unassembled WGS sequence"/>
</dbReference>
<evidence type="ECO:0000313" key="12">
    <source>
        <dbReference type="Proteomes" id="UP000693972"/>
    </source>
</evidence>
<feature type="transmembrane region" description="Helical" evidence="7">
    <location>
        <begin position="20"/>
        <end position="41"/>
    </location>
</feature>
<organism evidence="11">
    <name type="scientific">Gymnodinialimonas phycosphaerae</name>
    <dbReference type="NCBI Taxonomy" id="2841589"/>
    <lineage>
        <taxon>Bacteria</taxon>
        <taxon>Pseudomonadati</taxon>
        <taxon>Pseudomonadota</taxon>
        <taxon>Alphaproteobacteria</taxon>
        <taxon>Rhodobacterales</taxon>
        <taxon>Paracoccaceae</taxon>
        <taxon>Gymnodinialimonas</taxon>
    </lineage>
</organism>
<feature type="transmembrane region" description="Helical" evidence="7">
    <location>
        <begin position="661"/>
        <end position="683"/>
    </location>
</feature>
<dbReference type="PANTHER" id="PTHR30489:SF0">
    <property type="entry name" value="LIPOPROTEIN-RELEASING SYSTEM TRANSMEMBRANE PROTEIN LOLE"/>
    <property type="match status" value="1"/>
</dbReference>
<feature type="domain" description="ABC3 transporter permease C-terminal" evidence="8">
    <location>
        <begin position="662"/>
        <end position="770"/>
    </location>
</feature>
<dbReference type="EMBL" id="CP078073">
    <property type="protein sequence ID" value="QXL89916.1"/>
    <property type="molecule type" value="Genomic_DNA"/>
</dbReference>
<evidence type="ECO:0000259" key="9">
    <source>
        <dbReference type="Pfam" id="PF12704"/>
    </source>
</evidence>
<dbReference type="Pfam" id="PF12704">
    <property type="entry name" value="MacB_PCD"/>
    <property type="match status" value="2"/>
</dbReference>
<evidence type="ECO:0000313" key="11">
    <source>
        <dbReference type="EMBL" id="QXL89916.1"/>
    </source>
</evidence>
<dbReference type="InterPro" id="IPR003838">
    <property type="entry name" value="ABC3_permease_C"/>
</dbReference>
<feature type="domain" description="MacB-like periplasmic core" evidence="9">
    <location>
        <begin position="27"/>
        <end position="235"/>
    </location>
</feature>
<evidence type="ECO:0000256" key="6">
    <source>
        <dbReference type="ARBA" id="ARBA00023136"/>
    </source>
</evidence>
<keyword evidence="12" id="KW-1185">Reference proteome</keyword>
<sequence>MVSPLDHKLLRDLWRMKGQAIAIGVVIAVGVGMLVMMQGLVTSLNETRAAYYERYRLAQVFAPVTRAPDRLAARLAAIDGVSAVEPRVVGAALIDVADFDLPVQAQAVSLPDLRAPRLNDVFLTDGRMIDSDHSDEILLLEAFANAHNLEPGDRINATMNGARRNFQIVGLAQAPEFLYTTAPGELIPDDARFGVIWMSRSALAAAYDMDGAFNEALLSLSRGANEPAVLDAVDRILDPYGGTGAYPLADQASNTFVSEEIGGLEAAAVGVPPIFLAVAAFLLYIVINRMVQSEREEIGLMKAFGYTNTEVGAHYFKLVLAIAIGGALAGCLMGIAGGRALIQVYVAYFKFPFLVFQLDPASFVTGVGVSILSASAGGLLVLRRIFALTPAAAMRAPAPADYSRTGAIGTALNRFLDQPSRMVLRRITRQPGRMAGAMIGIACGMALSVSMITIYAGFDRTIDLTFNVIDRSDVTVSFTHAASEATIFELARMDGVTLVEPVRHVPAVLRHGLATHRGVVSGLTPDARLSRALDSDLADIPLENGGIVLSTALAENLDIAPGDILTVEVREGRQPVLQIPVTAVAESLLGAPSYMDLEALNRALREPNRVSGAYLSIDEAHATEIYRALQDMPTVAGVSLKSQAEIAFQTLMNTGAGAIRYVMGAIAFVITFGIVYNAARIAYAERARDLASLRVIGFTRGEVAFVLLGELAIVTLIALPIGSILGYYLSFGIAAGFSSDLYQIPAIFDPASYGFAAMVVLGAAIASGWLVKRDIDQADLVSALKIRE</sequence>
<name>A0A975YHY4_9RHOB</name>
<keyword evidence="3" id="KW-1003">Cell membrane</keyword>
<keyword evidence="4 7" id="KW-0812">Transmembrane</keyword>
<feature type="domain" description="MacB-like periplasmic core" evidence="9">
    <location>
        <begin position="436"/>
        <end position="600"/>
    </location>
</feature>